<feature type="transmembrane region" description="Helical" evidence="3">
    <location>
        <begin position="428"/>
        <end position="446"/>
    </location>
</feature>
<keyword evidence="6" id="KW-1185">Reference proteome</keyword>
<dbReference type="GO" id="GO:0005737">
    <property type="term" value="C:cytoplasm"/>
    <property type="evidence" value="ECO:0007669"/>
    <property type="project" value="TreeGrafter"/>
</dbReference>
<dbReference type="KEGG" id="tact:SG35_010270"/>
<dbReference type="Pfam" id="PF01841">
    <property type="entry name" value="Transglut_core"/>
    <property type="match status" value="1"/>
</dbReference>
<evidence type="ECO:0000256" key="2">
    <source>
        <dbReference type="PROSITE-ProRule" id="PRU00409"/>
    </source>
</evidence>
<dbReference type="InterPro" id="IPR002931">
    <property type="entry name" value="Transglutaminase-like"/>
</dbReference>
<sequence length="811" mass="89568">MRSLTRAGKVLTAEKLLIFSAVFCFCILYYQGDKRAGWVTPTTLYSYDLSMAFKSAAQGVKVSTYLPQTSARQQIISESVDAPHMDLFRTYSIAGQLGVWQGEGQADSIHYQAKIKTTPVKYNLLPDSEVERNLDENYSDYLQETAAIAVNHPEIDALWQEIKPKNANNLQQSLQAVYDYTSELETLPFKGTTSSLTALRLGAASCNGKSRLFVSLVRGLGIPARLVGGVVLNEVKKRTSHQWVEVFVQGYWIPFDPTNGYFAELPGHYLELYRGDQSLFKHTANIQFDYQFSSAENRVAPGLYFNSYEQGSNTINLAKLFKPFHLSEQTIAIFLLFPLCALITTFFRNLVGVQTFGVFVPMLVAITCTYSGLLSGLLGVLLVVLVAYASLIVLEKARLLVISRLAATMTIITIFVLLVFYFLPGRHAINTGAFALFPVVIISFIAEKLTQLSSERDWQGLLSRSAGTLVVIAVCYAFLQSIYLQSIFTLYPEALLIVLALQIGIGRWNGIRLSELIRFNRLLKKDQAVIGINERNREIVYRLNNAKDLLLAADKLKTKQLLAQHNIAVPGTVFSCQSHSQVDQLDAVLAQHDEFVIKPNCGSQGNGIVVITAREGETFISAGGKCWTVRMIKDHVSDIISGSFSQHGEQDIAYIEPLIKQDNRLQTLASGGLADIRVIVANKVVIAAMLRLPTAKSQGKANLHQGAIGASVCLETGKLTHASLQGKSLIHHPDTGVVLAGFAVPYWPEILEMSRACAHAMPLGYLGVDICIDQQLGPQVLEVNGRPGLEIQNVQQKSLTREHFYPLVEPV</sequence>
<dbReference type="Pfam" id="PF14402">
    <property type="entry name" value="7TM_transglut"/>
    <property type="match status" value="1"/>
</dbReference>
<evidence type="ECO:0000256" key="1">
    <source>
        <dbReference type="ARBA" id="ARBA00023211"/>
    </source>
</evidence>
<keyword evidence="2" id="KW-0547">Nucleotide-binding</keyword>
<proteinExistence type="predicted"/>
<dbReference type="Pfam" id="PF14397">
    <property type="entry name" value="ATPgrasp_ST"/>
    <property type="match status" value="1"/>
</dbReference>
<dbReference type="GO" id="GO:0018169">
    <property type="term" value="F:ribosomal S6-glutamic acid ligase activity"/>
    <property type="evidence" value="ECO:0007669"/>
    <property type="project" value="TreeGrafter"/>
</dbReference>
<feature type="transmembrane region" description="Helical" evidence="3">
    <location>
        <begin position="363"/>
        <end position="389"/>
    </location>
</feature>
<dbReference type="SMART" id="SM00460">
    <property type="entry name" value="TGc"/>
    <property type="match status" value="1"/>
</dbReference>
<dbReference type="PANTHER" id="PTHR21621">
    <property type="entry name" value="RIBOSOMAL PROTEIN S6 MODIFICATION PROTEIN"/>
    <property type="match status" value="1"/>
</dbReference>
<evidence type="ECO:0000256" key="3">
    <source>
        <dbReference type="SAM" id="Phobius"/>
    </source>
</evidence>
<dbReference type="Gene3D" id="3.30.470.20">
    <property type="entry name" value="ATP-grasp fold, B domain"/>
    <property type="match status" value="1"/>
</dbReference>
<dbReference type="InterPro" id="IPR038765">
    <property type="entry name" value="Papain-like_cys_pep_sf"/>
</dbReference>
<feature type="domain" description="ATP-grasp" evidence="4">
    <location>
        <begin position="559"/>
        <end position="809"/>
    </location>
</feature>
<keyword evidence="2" id="KW-0067">ATP-binding</keyword>
<dbReference type="GO" id="GO:0005524">
    <property type="term" value="F:ATP binding"/>
    <property type="evidence" value="ECO:0007669"/>
    <property type="project" value="UniProtKB-UniRule"/>
</dbReference>
<dbReference type="PANTHER" id="PTHR21621:SF0">
    <property type="entry name" value="BETA-CITRYLGLUTAMATE SYNTHASE B-RELATED"/>
    <property type="match status" value="1"/>
</dbReference>
<feature type="transmembrane region" description="Helical" evidence="3">
    <location>
        <begin position="12"/>
        <end position="30"/>
    </location>
</feature>
<evidence type="ECO:0000313" key="6">
    <source>
        <dbReference type="Proteomes" id="UP000032568"/>
    </source>
</evidence>
<name>A0AAF0C395_9GAMM</name>
<protein>
    <recommendedName>
        <fullName evidence="4">ATP-grasp domain-containing protein</fullName>
    </recommendedName>
</protein>
<feature type="transmembrane region" description="Helical" evidence="3">
    <location>
        <begin position="466"/>
        <end position="484"/>
    </location>
</feature>
<feature type="transmembrane region" description="Helical" evidence="3">
    <location>
        <begin position="401"/>
        <end position="422"/>
    </location>
</feature>
<gene>
    <name evidence="5" type="ORF">SG35_010270</name>
</gene>
<keyword evidence="3" id="KW-0812">Transmembrane</keyword>
<keyword evidence="3" id="KW-1133">Transmembrane helix</keyword>
<organism evidence="5 6">
    <name type="scientific">Thalassomonas actiniarum</name>
    <dbReference type="NCBI Taxonomy" id="485447"/>
    <lineage>
        <taxon>Bacteria</taxon>
        <taxon>Pseudomonadati</taxon>
        <taxon>Pseudomonadota</taxon>
        <taxon>Gammaproteobacteria</taxon>
        <taxon>Alteromonadales</taxon>
        <taxon>Colwelliaceae</taxon>
        <taxon>Thalassomonas</taxon>
    </lineage>
</organism>
<dbReference type="SUPFAM" id="SSF54001">
    <property type="entry name" value="Cysteine proteinases"/>
    <property type="match status" value="1"/>
</dbReference>
<keyword evidence="3" id="KW-0472">Membrane</keyword>
<evidence type="ECO:0000313" key="5">
    <source>
        <dbReference type="EMBL" id="WDE00972.1"/>
    </source>
</evidence>
<dbReference type="AlphaFoldDB" id="A0AAF0C395"/>
<reference evidence="5 6" key="1">
    <citation type="journal article" date="2015" name="Genome Announc.">
        <title>Draft Genome Sequences of Marine Isolates of Thalassomonas viridans and Thalassomonas actiniarum.</title>
        <authorList>
            <person name="Olonade I."/>
            <person name="van Zyl L.J."/>
            <person name="Trindade M."/>
        </authorList>
    </citation>
    <scope>NUCLEOTIDE SEQUENCE [LARGE SCALE GENOMIC DNA]</scope>
    <source>
        <strain evidence="5 6">A5K-106</strain>
    </source>
</reference>
<dbReference type="SUPFAM" id="SSF56059">
    <property type="entry name" value="Glutathione synthetase ATP-binding domain-like"/>
    <property type="match status" value="1"/>
</dbReference>
<dbReference type="Gene3D" id="3.10.620.30">
    <property type="match status" value="1"/>
</dbReference>
<dbReference type="InterPro" id="IPR011761">
    <property type="entry name" value="ATP-grasp"/>
</dbReference>
<dbReference type="GO" id="GO:0046872">
    <property type="term" value="F:metal ion binding"/>
    <property type="evidence" value="ECO:0007669"/>
    <property type="project" value="InterPro"/>
</dbReference>
<dbReference type="InterPro" id="IPR039523">
    <property type="entry name" value="RimK-rel_E_lig_ATP-grasp"/>
</dbReference>
<dbReference type="PROSITE" id="PS50975">
    <property type="entry name" value="ATP_GRASP"/>
    <property type="match status" value="1"/>
</dbReference>
<dbReference type="EMBL" id="CP059735">
    <property type="protein sequence ID" value="WDE00972.1"/>
    <property type="molecule type" value="Genomic_DNA"/>
</dbReference>
<dbReference type="GO" id="GO:0009432">
    <property type="term" value="P:SOS response"/>
    <property type="evidence" value="ECO:0007669"/>
    <property type="project" value="TreeGrafter"/>
</dbReference>
<dbReference type="RefSeq" id="WP_053043488.1">
    <property type="nucleotide sequence ID" value="NZ_CP059735.1"/>
</dbReference>
<dbReference type="InterPro" id="IPR025840">
    <property type="entry name" value="7TM_transglut"/>
</dbReference>
<feature type="transmembrane region" description="Helical" evidence="3">
    <location>
        <begin position="331"/>
        <end position="351"/>
    </location>
</feature>
<accession>A0AAF0C395</accession>
<dbReference type="Proteomes" id="UP000032568">
    <property type="component" value="Chromosome"/>
</dbReference>
<evidence type="ECO:0000259" key="4">
    <source>
        <dbReference type="PROSITE" id="PS50975"/>
    </source>
</evidence>
<reference evidence="5 6" key="2">
    <citation type="journal article" date="2022" name="Mar. Drugs">
        <title>Bioassay-Guided Fractionation Leads to the Detection of Cholic Acid Generated by the Rare Thalassomonas sp.</title>
        <authorList>
            <person name="Pheiffer F."/>
            <person name="Schneider Y.K."/>
            <person name="Hansen E.H."/>
            <person name="Andersen J.H."/>
            <person name="Isaksson J."/>
            <person name="Busche T."/>
            <person name="R C."/>
            <person name="Kalinowski J."/>
            <person name="Zyl L.V."/>
            <person name="Trindade M."/>
        </authorList>
    </citation>
    <scope>NUCLEOTIDE SEQUENCE [LARGE SCALE GENOMIC DNA]</scope>
    <source>
        <strain evidence="5 6">A5K-106</strain>
    </source>
</reference>
<keyword evidence="1" id="KW-0464">Manganese</keyword>